<keyword evidence="1" id="KW-0732">Signal</keyword>
<dbReference type="Proteomes" id="UP000614610">
    <property type="component" value="Unassembled WGS sequence"/>
</dbReference>
<protein>
    <submittedName>
        <fullName evidence="4">Uncharacterized protein</fullName>
    </submittedName>
</protein>
<evidence type="ECO:0000313" key="6">
    <source>
        <dbReference type="Proteomes" id="UP000483672"/>
    </source>
</evidence>
<evidence type="ECO:0000313" key="4">
    <source>
        <dbReference type="EMBL" id="KAF3225488.1"/>
    </source>
</evidence>
<dbReference type="Proteomes" id="UP000483672">
    <property type="component" value="Unassembled WGS sequence"/>
</dbReference>
<dbReference type="EMBL" id="WIPF01000027">
    <property type="protein sequence ID" value="KAF3225488.1"/>
    <property type="molecule type" value="Genomic_DNA"/>
</dbReference>
<dbReference type="EMBL" id="JAABOE010000177">
    <property type="protein sequence ID" value="KAF3159855.1"/>
    <property type="molecule type" value="Genomic_DNA"/>
</dbReference>
<gene>
    <name evidence="4" type="ORF">TWF191_005195</name>
    <name evidence="3" type="ORF">TWF679_006240</name>
    <name evidence="2" type="ORF">TWF788_003487</name>
</gene>
<comment type="caution">
    <text evidence="4">The sequence shown here is derived from an EMBL/GenBank/DDBJ whole genome shotgun (WGS) entry which is preliminary data.</text>
</comment>
<sequence length="100" mass="11150">MQRLLLVLLPVIFFSLVKFPMFIREVIGNTGRRVRESRSCLKGVVGRSKELILDKTPGNAKAPEQWLCLCRRTKEREIGESGSILVIAIGSGVLPIAIFL</sequence>
<feature type="signal peptide" evidence="1">
    <location>
        <begin position="1"/>
        <end position="28"/>
    </location>
</feature>
<proteinExistence type="predicted"/>
<name>A0A6G1LTY1_ORBOL</name>
<reference evidence="5 6" key="1">
    <citation type="submission" date="2019-06" db="EMBL/GenBank/DDBJ databases">
        <authorList>
            <person name="Palmer J.M."/>
        </authorList>
    </citation>
    <scope>NUCLEOTIDE SEQUENCE [LARGE SCALE GENOMIC DNA]</scope>
    <source>
        <strain evidence="4 6">TWF191</strain>
        <strain evidence="3">TWF679</strain>
        <strain evidence="2 5">TWF788</strain>
    </source>
</reference>
<evidence type="ECO:0000313" key="2">
    <source>
        <dbReference type="EMBL" id="KAF3159855.1"/>
    </source>
</evidence>
<dbReference type="AlphaFoldDB" id="A0A6G1LTY1"/>
<evidence type="ECO:0000313" key="3">
    <source>
        <dbReference type="EMBL" id="KAF3211747.1"/>
    </source>
</evidence>
<evidence type="ECO:0000256" key="1">
    <source>
        <dbReference type="SAM" id="SignalP"/>
    </source>
</evidence>
<organism evidence="4 6">
    <name type="scientific">Orbilia oligospora</name>
    <name type="common">Nematode-trapping fungus</name>
    <name type="synonym">Arthrobotrys oligospora</name>
    <dbReference type="NCBI Taxonomy" id="2813651"/>
    <lineage>
        <taxon>Eukaryota</taxon>
        <taxon>Fungi</taxon>
        <taxon>Dikarya</taxon>
        <taxon>Ascomycota</taxon>
        <taxon>Pezizomycotina</taxon>
        <taxon>Orbiliomycetes</taxon>
        <taxon>Orbiliales</taxon>
        <taxon>Orbiliaceae</taxon>
        <taxon>Orbilia</taxon>
    </lineage>
</organism>
<dbReference type="Proteomes" id="UP000479691">
    <property type="component" value="Unassembled WGS sequence"/>
</dbReference>
<dbReference type="EMBL" id="WIWT01000032">
    <property type="protein sequence ID" value="KAF3211747.1"/>
    <property type="molecule type" value="Genomic_DNA"/>
</dbReference>
<accession>A0A6G1LTY1</accession>
<evidence type="ECO:0000313" key="5">
    <source>
        <dbReference type="Proteomes" id="UP000479691"/>
    </source>
</evidence>
<feature type="chain" id="PRO_5041133178" evidence="1">
    <location>
        <begin position="29"/>
        <end position="100"/>
    </location>
</feature>